<proteinExistence type="predicted"/>
<evidence type="ECO:0000256" key="3">
    <source>
        <dbReference type="ARBA" id="ARBA00022842"/>
    </source>
</evidence>
<dbReference type="AlphaFoldDB" id="A0A1M4Z806"/>
<dbReference type="PANTHER" id="PTHR43046">
    <property type="entry name" value="GDP-MANNOSE MANNOSYL HYDROLASE"/>
    <property type="match status" value="1"/>
</dbReference>
<keyword evidence="6" id="KW-1185">Reference proteome</keyword>
<dbReference type="InterPro" id="IPR000086">
    <property type="entry name" value="NUDIX_hydrolase_dom"/>
</dbReference>
<dbReference type="PROSITE" id="PS00893">
    <property type="entry name" value="NUDIX_BOX"/>
    <property type="match status" value="1"/>
</dbReference>
<evidence type="ECO:0000259" key="4">
    <source>
        <dbReference type="PROSITE" id="PS51462"/>
    </source>
</evidence>
<keyword evidence="3" id="KW-0460">Magnesium</keyword>
<dbReference type="InterPro" id="IPR020084">
    <property type="entry name" value="NUDIX_hydrolase_CS"/>
</dbReference>
<comment type="cofactor">
    <cofactor evidence="1">
        <name>Mg(2+)</name>
        <dbReference type="ChEBI" id="CHEBI:18420"/>
    </cofactor>
</comment>
<dbReference type="PANTHER" id="PTHR43046:SF12">
    <property type="entry name" value="GDP-MANNOSE MANNOSYL HYDROLASE"/>
    <property type="match status" value="1"/>
</dbReference>
<dbReference type="InterPro" id="IPR015797">
    <property type="entry name" value="NUDIX_hydrolase-like_dom_sf"/>
</dbReference>
<organism evidence="5 6">
    <name type="scientific">Kaistia soli DSM 19436</name>
    <dbReference type="NCBI Taxonomy" id="1122133"/>
    <lineage>
        <taxon>Bacteria</taxon>
        <taxon>Pseudomonadati</taxon>
        <taxon>Pseudomonadota</taxon>
        <taxon>Alphaproteobacteria</taxon>
        <taxon>Hyphomicrobiales</taxon>
        <taxon>Kaistiaceae</taxon>
        <taxon>Kaistia</taxon>
    </lineage>
</organism>
<dbReference type="Gene3D" id="3.90.79.10">
    <property type="entry name" value="Nucleoside Triphosphate Pyrophosphohydrolase"/>
    <property type="match status" value="1"/>
</dbReference>
<keyword evidence="2" id="KW-0378">Hydrolase</keyword>
<evidence type="ECO:0000256" key="2">
    <source>
        <dbReference type="ARBA" id="ARBA00022801"/>
    </source>
</evidence>
<accession>A0A1M4Z806</accession>
<dbReference type="Pfam" id="PF00293">
    <property type="entry name" value="NUDIX"/>
    <property type="match status" value="1"/>
</dbReference>
<feature type="domain" description="Nudix hydrolase" evidence="4">
    <location>
        <begin position="20"/>
        <end position="146"/>
    </location>
</feature>
<reference evidence="5 6" key="1">
    <citation type="submission" date="2016-11" db="EMBL/GenBank/DDBJ databases">
        <authorList>
            <person name="Jaros S."/>
            <person name="Januszkiewicz K."/>
            <person name="Wedrychowicz H."/>
        </authorList>
    </citation>
    <scope>NUCLEOTIDE SEQUENCE [LARGE SCALE GENOMIC DNA]</scope>
    <source>
        <strain evidence="5 6">DSM 19436</strain>
    </source>
</reference>
<dbReference type="CDD" id="cd04680">
    <property type="entry name" value="NUDIX_Hydrolase"/>
    <property type="match status" value="1"/>
</dbReference>
<dbReference type="Proteomes" id="UP000184485">
    <property type="component" value="Unassembled WGS sequence"/>
</dbReference>
<evidence type="ECO:0000256" key="1">
    <source>
        <dbReference type="ARBA" id="ARBA00001946"/>
    </source>
</evidence>
<dbReference type="SUPFAM" id="SSF55811">
    <property type="entry name" value="Nudix"/>
    <property type="match status" value="1"/>
</dbReference>
<dbReference type="STRING" id="1122133.SAMN02745157_1735"/>
<sequence>MTVMSALARLAGTVAPLTRGMTLGVRGCCIDADGRVFLVRHSYMPGWYLPGGGIERRETAIEALGRELREEGGIVLDGEPTLFGIYYNQRRMRDHVLVYVSRRFGRPNPPRYPNREIAEAGFFDPASLPDDSTPATRRRLAEILAGEAADPFW</sequence>
<dbReference type="GO" id="GO:0016787">
    <property type="term" value="F:hydrolase activity"/>
    <property type="evidence" value="ECO:0007669"/>
    <property type="project" value="UniProtKB-KW"/>
</dbReference>
<evidence type="ECO:0000313" key="6">
    <source>
        <dbReference type="Proteomes" id="UP000184485"/>
    </source>
</evidence>
<dbReference type="PROSITE" id="PS51462">
    <property type="entry name" value="NUDIX"/>
    <property type="match status" value="1"/>
</dbReference>
<evidence type="ECO:0000313" key="5">
    <source>
        <dbReference type="EMBL" id="SHF13882.1"/>
    </source>
</evidence>
<name>A0A1M4Z806_9HYPH</name>
<dbReference type="EMBL" id="FQUP01000001">
    <property type="protein sequence ID" value="SHF13882.1"/>
    <property type="molecule type" value="Genomic_DNA"/>
</dbReference>
<protein>
    <submittedName>
        <fullName evidence="5">ADP-ribose pyrophosphatase YjhB, NUDIX family</fullName>
    </submittedName>
</protein>
<gene>
    <name evidence="5" type="ORF">SAMN02745157_1735</name>
</gene>